<reference evidence="2" key="1">
    <citation type="journal article" date="2023" name="G3 (Bethesda)">
        <title>A reference genome for the long-term kleptoplast-retaining sea slug Elysia crispata morphotype clarki.</title>
        <authorList>
            <person name="Eastman K.E."/>
            <person name="Pendleton A.L."/>
            <person name="Shaikh M.A."/>
            <person name="Suttiyut T."/>
            <person name="Ogas R."/>
            <person name="Tomko P."/>
            <person name="Gavelis G."/>
            <person name="Widhalm J.R."/>
            <person name="Wisecaver J.H."/>
        </authorList>
    </citation>
    <scope>NUCLEOTIDE SEQUENCE</scope>
    <source>
        <strain evidence="2">ECLA1</strain>
    </source>
</reference>
<name>A0AAE1DMT5_9GAST</name>
<comment type="caution">
    <text evidence="2">The sequence shown here is derived from an EMBL/GenBank/DDBJ whole genome shotgun (WGS) entry which is preliminary data.</text>
</comment>
<gene>
    <name evidence="2" type="ORF">RRG08_017319</name>
</gene>
<dbReference type="AlphaFoldDB" id="A0AAE1DMT5"/>
<sequence length="115" mass="12711">MLQHLPGGVDLETDLVSTSGPRRLQDDVFSQVPNGTKTNSRACLGLLVQLECSVFSIKRFCCGPPLIEPTVQAHADARTYASRIKPHDWDRDTHLQLTPGHTPVESNPRRVRGQA</sequence>
<organism evidence="2 3">
    <name type="scientific">Elysia crispata</name>
    <name type="common">lettuce slug</name>
    <dbReference type="NCBI Taxonomy" id="231223"/>
    <lineage>
        <taxon>Eukaryota</taxon>
        <taxon>Metazoa</taxon>
        <taxon>Spiralia</taxon>
        <taxon>Lophotrochozoa</taxon>
        <taxon>Mollusca</taxon>
        <taxon>Gastropoda</taxon>
        <taxon>Heterobranchia</taxon>
        <taxon>Euthyneura</taxon>
        <taxon>Panpulmonata</taxon>
        <taxon>Sacoglossa</taxon>
        <taxon>Placobranchoidea</taxon>
        <taxon>Plakobranchidae</taxon>
        <taxon>Elysia</taxon>
    </lineage>
</organism>
<dbReference type="Proteomes" id="UP001283361">
    <property type="component" value="Unassembled WGS sequence"/>
</dbReference>
<keyword evidence="3" id="KW-1185">Reference proteome</keyword>
<feature type="region of interest" description="Disordered" evidence="1">
    <location>
        <begin position="90"/>
        <end position="115"/>
    </location>
</feature>
<accession>A0AAE1DMT5</accession>
<evidence type="ECO:0000313" key="2">
    <source>
        <dbReference type="EMBL" id="KAK3775198.1"/>
    </source>
</evidence>
<dbReference type="EMBL" id="JAWDGP010003350">
    <property type="protein sequence ID" value="KAK3775198.1"/>
    <property type="molecule type" value="Genomic_DNA"/>
</dbReference>
<evidence type="ECO:0000313" key="3">
    <source>
        <dbReference type="Proteomes" id="UP001283361"/>
    </source>
</evidence>
<proteinExistence type="predicted"/>
<evidence type="ECO:0000256" key="1">
    <source>
        <dbReference type="SAM" id="MobiDB-lite"/>
    </source>
</evidence>
<protein>
    <submittedName>
        <fullName evidence="2">Uncharacterized protein</fullName>
    </submittedName>
</protein>